<feature type="compositionally biased region" description="Polar residues" evidence="1">
    <location>
        <begin position="102"/>
        <end position="116"/>
    </location>
</feature>
<name>A0A835Y2A1_9CHLO</name>
<feature type="compositionally biased region" description="Basic and acidic residues" evidence="1">
    <location>
        <begin position="773"/>
        <end position="782"/>
    </location>
</feature>
<feature type="compositionally biased region" description="Low complexity" evidence="1">
    <location>
        <begin position="171"/>
        <end position="214"/>
    </location>
</feature>
<dbReference type="EMBL" id="JAEHOE010000038">
    <property type="protein sequence ID" value="KAG2493358.1"/>
    <property type="molecule type" value="Genomic_DNA"/>
</dbReference>
<reference evidence="2" key="1">
    <citation type="journal article" date="2020" name="bioRxiv">
        <title>Comparative genomics of Chlamydomonas.</title>
        <authorList>
            <person name="Craig R.J."/>
            <person name="Hasan A.R."/>
            <person name="Ness R.W."/>
            <person name="Keightley P.D."/>
        </authorList>
    </citation>
    <scope>NUCLEOTIDE SEQUENCE</scope>
    <source>
        <strain evidence="2">CCAP 11/70</strain>
    </source>
</reference>
<organism evidence="2 3">
    <name type="scientific">Edaphochlamys debaryana</name>
    <dbReference type="NCBI Taxonomy" id="47281"/>
    <lineage>
        <taxon>Eukaryota</taxon>
        <taxon>Viridiplantae</taxon>
        <taxon>Chlorophyta</taxon>
        <taxon>core chlorophytes</taxon>
        <taxon>Chlorophyceae</taxon>
        <taxon>CS clade</taxon>
        <taxon>Chlamydomonadales</taxon>
        <taxon>Chlamydomonadales incertae sedis</taxon>
        <taxon>Edaphochlamys</taxon>
    </lineage>
</organism>
<feature type="compositionally biased region" description="Polar residues" evidence="1">
    <location>
        <begin position="816"/>
        <end position="828"/>
    </location>
</feature>
<evidence type="ECO:0000313" key="3">
    <source>
        <dbReference type="Proteomes" id="UP000612055"/>
    </source>
</evidence>
<feature type="compositionally biased region" description="Polar residues" evidence="1">
    <location>
        <begin position="995"/>
        <end position="1007"/>
    </location>
</feature>
<feature type="region of interest" description="Disordered" evidence="1">
    <location>
        <begin position="1"/>
        <end position="214"/>
    </location>
</feature>
<gene>
    <name evidence="2" type="ORF">HYH03_008491</name>
</gene>
<accession>A0A835Y2A1</accession>
<evidence type="ECO:0000313" key="2">
    <source>
        <dbReference type="EMBL" id="KAG2493358.1"/>
    </source>
</evidence>
<feature type="region of interest" description="Disordered" evidence="1">
    <location>
        <begin position="1179"/>
        <end position="1236"/>
    </location>
</feature>
<feature type="region of interest" description="Disordered" evidence="1">
    <location>
        <begin position="226"/>
        <end position="256"/>
    </location>
</feature>
<dbReference type="Proteomes" id="UP000612055">
    <property type="component" value="Unassembled WGS sequence"/>
</dbReference>
<feature type="region of interest" description="Disordered" evidence="1">
    <location>
        <begin position="801"/>
        <end position="828"/>
    </location>
</feature>
<dbReference type="AlphaFoldDB" id="A0A835Y2A1"/>
<keyword evidence="3" id="KW-1185">Reference proteome</keyword>
<feature type="compositionally biased region" description="Low complexity" evidence="1">
    <location>
        <begin position="450"/>
        <end position="464"/>
    </location>
</feature>
<evidence type="ECO:0000256" key="1">
    <source>
        <dbReference type="SAM" id="MobiDB-lite"/>
    </source>
</evidence>
<feature type="compositionally biased region" description="Low complexity" evidence="1">
    <location>
        <begin position="515"/>
        <end position="526"/>
    </location>
</feature>
<feature type="region of interest" description="Disordered" evidence="1">
    <location>
        <begin position="1115"/>
        <end position="1161"/>
    </location>
</feature>
<feature type="compositionally biased region" description="Low complexity" evidence="1">
    <location>
        <begin position="979"/>
        <end position="994"/>
    </location>
</feature>
<feature type="compositionally biased region" description="Low complexity" evidence="1">
    <location>
        <begin position="734"/>
        <end position="763"/>
    </location>
</feature>
<proteinExistence type="predicted"/>
<comment type="caution">
    <text evidence="2">The sequence shown here is derived from an EMBL/GenBank/DDBJ whole genome shotgun (WGS) entry which is preliminary data.</text>
</comment>
<feature type="region of interest" description="Disordered" evidence="1">
    <location>
        <begin position="665"/>
        <end position="718"/>
    </location>
</feature>
<feature type="region of interest" description="Disordered" evidence="1">
    <location>
        <begin position="343"/>
        <end position="424"/>
    </location>
</feature>
<feature type="compositionally biased region" description="Polar residues" evidence="1">
    <location>
        <begin position="123"/>
        <end position="135"/>
    </location>
</feature>
<protein>
    <submittedName>
        <fullName evidence="2">Uncharacterized protein</fullName>
    </submittedName>
</protein>
<feature type="compositionally biased region" description="Low complexity" evidence="1">
    <location>
        <begin position="665"/>
        <end position="674"/>
    </location>
</feature>
<feature type="compositionally biased region" description="Polar residues" evidence="1">
    <location>
        <begin position="20"/>
        <end position="36"/>
    </location>
</feature>
<feature type="region of interest" description="Disordered" evidence="1">
    <location>
        <begin position="979"/>
        <end position="1019"/>
    </location>
</feature>
<feature type="region of interest" description="Disordered" evidence="1">
    <location>
        <begin position="734"/>
        <end position="788"/>
    </location>
</feature>
<sequence length="1236" mass="123524">MRSHGPPGDRRGNAAEAALQQPTAKQAHPQQATSYKAQPHASALLPAVDPASHGGAVHPSQRPPIRKARPPPGSAGTAPVSLLVATAATGGDAQPVEVSCRDGQTGSTAGALSRTCSGEVESTRSYSTLEASSDATGWGRPVSPPAPEAWAHSGKGQEPAEGRPAGPGPSPQQLQQGQQQQPTLPTHPCGPSSGTSAAAGASVGSNGSPPSVSVSKRFASAFRSLFGRKGGQGNGAPAEAMLEAGGRAEAPATRQGASPAAAAAAAASPSAAPAGTGLGYACSRSGGWLPLGGGARALLGMPQAPSGCAQRSGSVPVSPLTAAQAQGPGSLLAAVQSLPAAPAPAQSHRSLRPVPDIHLSAPSYDSGGHHGPVSQSAPSPLSRLRRSTSRVTAADALTAPGPRLSQVQGDFGQQDRGNRNGLAADQTPVVPAAGLDASAAAACLPDAAEAPAAPARRRLQLGPLSAKRNRRSRVGNEDLLAPAEPERRVSADDDELKELLGLDTDAAPFQAGRDSCSGSSSSGLSSDTDREPREAGPPAEVVSMGQRCGPRRSATYSPGEVRERLLAAGQQDRPALARPRSGIGAETARAAAARDGGSAHTSALAEPAGYTVYANPMAAPTFSGPGTLPPGHVRQPYGSTAVLAAATMPHEERLLRVVLRSASKSAAPSSSEASVTHAAGVEGERRRSSNGGGTGAAAAVAASEADRQHPVRSGRSVRIRASPFTSALDLFGEASGSSRSAAGGRGAAAQESSRSRSGAESAADLPKAAGVRWPDDDARRQESNVPPAVVLATMDEASMTRARQSADAPPAAGQLWESQSAGSNVTAGATPSRKALVCFATGAEVGAWDMGCAPPQPPASPLHVRLRRSQNIRAAPFATALGLLAGGPPGAVDEGAPAAGGAGAEWGPGADSGRLLIDDAAPCFLDQELAEEIARADAARSRRSGCVVESSGDGFTARKRSGCGMTATAAAAAEAEATAAAAGGPPGEGRAAGRQGSSFLSQRSNSLGPPRSGPPSALRPHFQHQYLHLAQRQRLPNACDSPPGIGPTQHGRRTCRFNTAAATGDGDDGGTSRPGSEAAIGAGGTALGDGRYYRGNRLLASGTRSFAAADRRAAEVQPSASGSHDYTAAGRASRAVSERYGRPGRTDPGGGAGCSVSAGRAGPSMSALDAALGVLRHQRLSRRSSGSGSGAGLGGVGGAGGEGVRRGGSRRRRRTSQEPSGDGREAAAAGEEEALA</sequence>
<feature type="region of interest" description="Disordered" evidence="1">
    <location>
        <begin position="1059"/>
        <end position="1087"/>
    </location>
</feature>
<feature type="region of interest" description="Disordered" evidence="1">
    <location>
        <begin position="450"/>
        <end position="557"/>
    </location>
</feature>
<feature type="compositionally biased region" description="Basic and acidic residues" evidence="1">
    <location>
        <begin position="1136"/>
        <end position="1145"/>
    </location>
</feature>
<feature type="compositionally biased region" description="Gly residues" evidence="1">
    <location>
        <begin position="1187"/>
        <end position="1202"/>
    </location>
</feature>